<evidence type="ECO:0000313" key="2">
    <source>
        <dbReference type="EMBL" id="KAF9544157.1"/>
    </source>
</evidence>
<dbReference type="AlphaFoldDB" id="A0A9P6F810"/>
<feature type="region of interest" description="Disordered" evidence="1">
    <location>
        <begin position="38"/>
        <end position="76"/>
    </location>
</feature>
<name>A0A9P6F810_9FUNG</name>
<dbReference type="EMBL" id="JAAAXW010000097">
    <property type="protein sequence ID" value="KAF9544157.1"/>
    <property type="molecule type" value="Genomic_DNA"/>
</dbReference>
<dbReference type="Proteomes" id="UP000723463">
    <property type="component" value="Unassembled WGS sequence"/>
</dbReference>
<comment type="caution">
    <text evidence="2">The sequence shown here is derived from an EMBL/GenBank/DDBJ whole genome shotgun (WGS) entry which is preliminary data.</text>
</comment>
<keyword evidence="3" id="KW-1185">Reference proteome</keyword>
<reference evidence="2" key="1">
    <citation type="journal article" date="2020" name="Fungal Divers.">
        <title>Resolving the Mortierellaceae phylogeny through synthesis of multi-gene phylogenetics and phylogenomics.</title>
        <authorList>
            <person name="Vandepol N."/>
            <person name="Liber J."/>
            <person name="Desiro A."/>
            <person name="Na H."/>
            <person name="Kennedy M."/>
            <person name="Barry K."/>
            <person name="Grigoriev I.V."/>
            <person name="Miller A.N."/>
            <person name="O'Donnell K."/>
            <person name="Stajich J.E."/>
            <person name="Bonito G."/>
        </authorList>
    </citation>
    <scope>NUCLEOTIDE SEQUENCE</scope>
    <source>
        <strain evidence="2">NRRL 2591</strain>
    </source>
</reference>
<accession>A0A9P6F810</accession>
<feature type="compositionally biased region" description="Low complexity" evidence="1">
    <location>
        <begin position="47"/>
        <end position="56"/>
    </location>
</feature>
<protein>
    <submittedName>
        <fullName evidence="2">Uncharacterized protein</fullName>
    </submittedName>
</protein>
<sequence>MSWAFQLSASGAPGGTVEKKAFGTLIVMNAAQYVSAIDSEKKDRPPTTLESSLSSTEAEDEQAVDPLPKPFNLTVK</sequence>
<gene>
    <name evidence="2" type="ORF">EC957_012373</name>
</gene>
<evidence type="ECO:0000313" key="3">
    <source>
        <dbReference type="Proteomes" id="UP000723463"/>
    </source>
</evidence>
<proteinExistence type="predicted"/>
<evidence type="ECO:0000256" key="1">
    <source>
        <dbReference type="SAM" id="MobiDB-lite"/>
    </source>
</evidence>
<organism evidence="2 3">
    <name type="scientific">Mortierella hygrophila</name>
    <dbReference type="NCBI Taxonomy" id="979708"/>
    <lineage>
        <taxon>Eukaryota</taxon>
        <taxon>Fungi</taxon>
        <taxon>Fungi incertae sedis</taxon>
        <taxon>Mucoromycota</taxon>
        <taxon>Mortierellomycotina</taxon>
        <taxon>Mortierellomycetes</taxon>
        <taxon>Mortierellales</taxon>
        <taxon>Mortierellaceae</taxon>
        <taxon>Mortierella</taxon>
    </lineage>
</organism>